<evidence type="ECO:0000313" key="2">
    <source>
        <dbReference type="EMBL" id="KTB49014.1"/>
    </source>
</evidence>
<evidence type="ECO:0000313" key="3">
    <source>
        <dbReference type="Proteomes" id="UP000053947"/>
    </source>
</evidence>
<evidence type="ECO:0000256" key="1">
    <source>
        <dbReference type="SAM" id="Phobius"/>
    </source>
</evidence>
<keyword evidence="1" id="KW-0812">Transmembrane</keyword>
<comment type="caution">
    <text evidence="2">The sequence shown here is derived from an EMBL/GenBank/DDBJ whole genome shotgun (WGS) entry which is preliminary data.</text>
</comment>
<dbReference type="AlphaFoldDB" id="A0A0W0GKB4"/>
<proteinExistence type="predicted"/>
<organism evidence="2 3">
    <name type="scientific">Dehalogenimonas alkenigignens</name>
    <dbReference type="NCBI Taxonomy" id="1217799"/>
    <lineage>
        <taxon>Bacteria</taxon>
        <taxon>Bacillati</taxon>
        <taxon>Chloroflexota</taxon>
        <taxon>Dehalococcoidia</taxon>
        <taxon>Dehalococcoidales</taxon>
        <taxon>Dehalococcoidaceae</taxon>
        <taxon>Dehalogenimonas</taxon>
    </lineage>
</organism>
<feature type="transmembrane region" description="Helical" evidence="1">
    <location>
        <begin position="79"/>
        <end position="100"/>
    </location>
</feature>
<accession>A0A0W0GKB4</accession>
<feature type="transmembrane region" description="Helical" evidence="1">
    <location>
        <begin position="112"/>
        <end position="130"/>
    </location>
</feature>
<keyword evidence="1" id="KW-0472">Membrane</keyword>
<name>A0A0W0GKB4_9CHLR</name>
<feature type="transmembrane region" description="Helical" evidence="1">
    <location>
        <begin position="142"/>
        <end position="164"/>
    </location>
</feature>
<protein>
    <recommendedName>
        <fullName evidence="4">DUF998 domain-containing protein</fullName>
    </recommendedName>
</protein>
<sequence length="225" mass="23805">MTIPKAAASRAADAACLVFPLLFMAVTTALETIQPGFDRVANTISELVWGPFGWIEAAMFACFAAVMALSAARLREAALPLGLAAAGFMLIAVFPTQAPGGGQTAASLIHELSAQTIAALLPAACFCLAYRLRKEPAQRAAVSFSVTAGIIGTVFNAAGFVAVHTDAAWIGAVERLIMLNGLIWLELMTLLRWAAERPAVSMKTAAGIENRAAVRVDCCQRRDRR</sequence>
<feature type="transmembrane region" description="Helical" evidence="1">
    <location>
        <begin position="53"/>
        <end position="72"/>
    </location>
</feature>
<dbReference type="InterPro" id="IPR009339">
    <property type="entry name" value="DUF998"/>
</dbReference>
<evidence type="ECO:0008006" key="4">
    <source>
        <dbReference type="Google" id="ProtNLM"/>
    </source>
</evidence>
<dbReference type="EMBL" id="LFDV01000002">
    <property type="protein sequence ID" value="KTB49014.1"/>
    <property type="molecule type" value="Genomic_DNA"/>
</dbReference>
<gene>
    <name evidence="2" type="ORF">DEALK_18610</name>
</gene>
<keyword evidence="3" id="KW-1185">Reference proteome</keyword>
<reference evidence="2 3" key="1">
    <citation type="submission" date="2015-06" db="EMBL/GenBank/DDBJ databases">
        <title>Genome sequence of the organohalide-respiring Dehalogenimonas alkenigignens type strain (IP3-3T).</title>
        <authorList>
            <person name="Key T.A."/>
            <person name="Richmond D.P."/>
            <person name="Bowman K.S."/>
            <person name="Cho Y.-J."/>
            <person name="Chun J."/>
            <person name="da Costa M.S."/>
            <person name="Rainey F.A."/>
            <person name="Moe W.M."/>
        </authorList>
    </citation>
    <scope>NUCLEOTIDE SEQUENCE [LARGE SCALE GENOMIC DNA]</scope>
    <source>
        <strain evidence="2 3">IP3-3</strain>
    </source>
</reference>
<dbReference type="Proteomes" id="UP000053947">
    <property type="component" value="Unassembled WGS sequence"/>
</dbReference>
<feature type="transmembrane region" description="Helical" evidence="1">
    <location>
        <begin position="176"/>
        <end position="195"/>
    </location>
</feature>
<dbReference type="Pfam" id="PF06197">
    <property type="entry name" value="DUF998"/>
    <property type="match status" value="1"/>
</dbReference>
<keyword evidence="1" id="KW-1133">Transmembrane helix</keyword>
<dbReference type="RefSeq" id="WP_186007599.1">
    <property type="nucleotide sequence ID" value="NZ_KQ758903.1"/>
</dbReference>